<dbReference type="STRING" id="1789224.BFG52_00860"/>
<accession>A0A1B2LVT2</accession>
<dbReference type="GO" id="GO:0016747">
    <property type="term" value="F:acyltransferase activity, transferring groups other than amino-acyl groups"/>
    <property type="evidence" value="ECO:0007669"/>
    <property type="project" value="InterPro"/>
</dbReference>
<evidence type="ECO:0000313" key="5">
    <source>
        <dbReference type="Proteomes" id="UP000093391"/>
    </source>
</evidence>
<dbReference type="Pfam" id="PF00583">
    <property type="entry name" value="Acetyltransf_1"/>
    <property type="match status" value="1"/>
</dbReference>
<evidence type="ECO:0000313" key="4">
    <source>
        <dbReference type="EMBL" id="AOA57046.1"/>
    </source>
</evidence>
<gene>
    <name evidence="4" type="ORF">BFG52_00860</name>
</gene>
<dbReference type="KEGG" id="ala:BFG52_00860"/>
<keyword evidence="1 4" id="KW-0808">Transferase</keyword>
<evidence type="ECO:0000259" key="3">
    <source>
        <dbReference type="PROSITE" id="PS51186"/>
    </source>
</evidence>
<reference evidence="4 5" key="1">
    <citation type="submission" date="2016-08" db="EMBL/GenBank/DDBJ databases">
        <authorList>
            <person name="Seilhamer J.J."/>
        </authorList>
    </citation>
    <scope>NUCLEOTIDE SEQUENCE [LARGE SCALE GENOMIC DNA]</scope>
    <source>
        <strain evidence="4 5">BRTC-1</strain>
    </source>
</reference>
<dbReference type="OrthoDB" id="9803233at2"/>
<keyword evidence="2" id="KW-0012">Acyltransferase</keyword>
<dbReference type="Gene3D" id="3.40.630.30">
    <property type="match status" value="1"/>
</dbReference>
<dbReference type="Proteomes" id="UP000093391">
    <property type="component" value="Chromosome"/>
</dbReference>
<proteinExistence type="predicted"/>
<name>A0A1B2LVT2_9GAMM</name>
<dbReference type="InterPro" id="IPR050832">
    <property type="entry name" value="Bact_Acetyltransf"/>
</dbReference>
<protein>
    <submittedName>
        <fullName evidence="4">GNAT family N-acetyltransferase</fullName>
    </submittedName>
</protein>
<dbReference type="AlphaFoldDB" id="A0A1B2LVT2"/>
<sequence length="177" mass="20446">MQSLCENFQDIPVNAQRVKPYLDGLFDEYFAIYGDFFQQRGCAEQYAEKSALDKAEPASWYTPPDGLFITLQRNQEIIAMGAYKRFDHATAELKRIWTRHDLRQQGLAQKIVLELERRAKLAGYQQVYLTTGFKQTAAVKLYLSLGYSPQFELNTQFDFEALVDSPLQGSLPFRKKL</sequence>
<dbReference type="EMBL" id="CP016895">
    <property type="protein sequence ID" value="AOA57046.1"/>
    <property type="molecule type" value="Genomic_DNA"/>
</dbReference>
<dbReference type="InterPro" id="IPR016181">
    <property type="entry name" value="Acyl_CoA_acyltransferase"/>
</dbReference>
<organism evidence="4 5">
    <name type="scientific">Acinetobacter larvae</name>
    <dbReference type="NCBI Taxonomy" id="1789224"/>
    <lineage>
        <taxon>Bacteria</taxon>
        <taxon>Pseudomonadati</taxon>
        <taxon>Pseudomonadota</taxon>
        <taxon>Gammaproteobacteria</taxon>
        <taxon>Moraxellales</taxon>
        <taxon>Moraxellaceae</taxon>
        <taxon>Acinetobacter</taxon>
    </lineage>
</organism>
<dbReference type="RefSeq" id="WP_067551327.1">
    <property type="nucleotide sequence ID" value="NZ_CP016895.1"/>
</dbReference>
<dbReference type="PANTHER" id="PTHR43877">
    <property type="entry name" value="AMINOALKYLPHOSPHONATE N-ACETYLTRANSFERASE-RELATED-RELATED"/>
    <property type="match status" value="1"/>
</dbReference>
<feature type="domain" description="N-acetyltransferase" evidence="3">
    <location>
        <begin position="16"/>
        <end position="177"/>
    </location>
</feature>
<evidence type="ECO:0000256" key="2">
    <source>
        <dbReference type="ARBA" id="ARBA00023315"/>
    </source>
</evidence>
<dbReference type="PROSITE" id="PS51186">
    <property type="entry name" value="GNAT"/>
    <property type="match status" value="1"/>
</dbReference>
<dbReference type="PANTHER" id="PTHR43877:SF5">
    <property type="entry name" value="BLL8307 PROTEIN"/>
    <property type="match status" value="1"/>
</dbReference>
<dbReference type="SUPFAM" id="SSF55729">
    <property type="entry name" value="Acyl-CoA N-acyltransferases (Nat)"/>
    <property type="match status" value="1"/>
</dbReference>
<evidence type="ECO:0000256" key="1">
    <source>
        <dbReference type="ARBA" id="ARBA00022679"/>
    </source>
</evidence>
<dbReference type="CDD" id="cd04301">
    <property type="entry name" value="NAT_SF"/>
    <property type="match status" value="1"/>
</dbReference>
<dbReference type="InterPro" id="IPR000182">
    <property type="entry name" value="GNAT_dom"/>
</dbReference>
<keyword evidence="5" id="KW-1185">Reference proteome</keyword>